<evidence type="ECO:0000256" key="1">
    <source>
        <dbReference type="SAM" id="MobiDB-lite"/>
    </source>
</evidence>
<feature type="compositionally biased region" description="Polar residues" evidence="1">
    <location>
        <begin position="94"/>
        <end position="104"/>
    </location>
</feature>
<dbReference type="AlphaFoldDB" id="A0AAV7S2B8"/>
<comment type="caution">
    <text evidence="2">The sequence shown here is derived from an EMBL/GenBank/DDBJ whole genome shotgun (WGS) entry which is preliminary data.</text>
</comment>
<dbReference type="Proteomes" id="UP001066276">
    <property type="component" value="Chromosome 5"/>
</dbReference>
<feature type="region of interest" description="Disordered" evidence="1">
    <location>
        <begin position="72"/>
        <end position="104"/>
    </location>
</feature>
<evidence type="ECO:0000313" key="2">
    <source>
        <dbReference type="EMBL" id="KAJ1157400.1"/>
    </source>
</evidence>
<accession>A0AAV7S2B8</accession>
<keyword evidence="3" id="KW-1185">Reference proteome</keyword>
<feature type="region of interest" description="Disordered" evidence="1">
    <location>
        <begin position="1"/>
        <end position="28"/>
    </location>
</feature>
<sequence>MQHERDEALFEVGPVHADRRTGDAPLAADEMTTTQRLKQTESNVTDILPADMEHKNAIDQLQQQVEALQERVEDAEGRSQRNNVRIIALPEGNEGQNPTQYVED</sequence>
<reference evidence="2" key="1">
    <citation type="journal article" date="2022" name="bioRxiv">
        <title>Sequencing and chromosome-scale assembly of the giantPleurodeles waltlgenome.</title>
        <authorList>
            <person name="Brown T."/>
            <person name="Elewa A."/>
            <person name="Iarovenko S."/>
            <person name="Subramanian E."/>
            <person name="Araus A.J."/>
            <person name="Petzold A."/>
            <person name="Susuki M."/>
            <person name="Suzuki K.-i.T."/>
            <person name="Hayashi T."/>
            <person name="Toyoda A."/>
            <person name="Oliveira C."/>
            <person name="Osipova E."/>
            <person name="Leigh N.D."/>
            <person name="Simon A."/>
            <person name="Yun M.H."/>
        </authorList>
    </citation>
    <scope>NUCLEOTIDE SEQUENCE</scope>
    <source>
        <strain evidence="2">20211129_DDA</strain>
        <tissue evidence="2">Liver</tissue>
    </source>
</reference>
<protein>
    <submittedName>
        <fullName evidence="2">Uncharacterized protein</fullName>
    </submittedName>
</protein>
<name>A0AAV7S2B8_PLEWA</name>
<dbReference type="EMBL" id="JANPWB010000009">
    <property type="protein sequence ID" value="KAJ1157400.1"/>
    <property type="molecule type" value="Genomic_DNA"/>
</dbReference>
<evidence type="ECO:0000313" key="3">
    <source>
        <dbReference type="Proteomes" id="UP001066276"/>
    </source>
</evidence>
<gene>
    <name evidence="2" type="ORF">NDU88_010113</name>
</gene>
<proteinExistence type="predicted"/>
<organism evidence="2 3">
    <name type="scientific">Pleurodeles waltl</name>
    <name type="common">Iberian ribbed newt</name>
    <dbReference type="NCBI Taxonomy" id="8319"/>
    <lineage>
        <taxon>Eukaryota</taxon>
        <taxon>Metazoa</taxon>
        <taxon>Chordata</taxon>
        <taxon>Craniata</taxon>
        <taxon>Vertebrata</taxon>
        <taxon>Euteleostomi</taxon>
        <taxon>Amphibia</taxon>
        <taxon>Batrachia</taxon>
        <taxon>Caudata</taxon>
        <taxon>Salamandroidea</taxon>
        <taxon>Salamandridae</taxon>
        <taxon>Pleurodelinae</taxon>
        <taxon>Pleurodeles</taxon>
    </lineage>
</organism>